<organism evidence="3 4">
    <name type="scientific">Winogradskya humida</name>
    <dbReference type="NCBI Taxonomy" id="113566"/>
    <lineage>
        <taxon>Bacteria</taxon>
        <taxon>Bacillati</taxon>
        <taxon>Actinomycetota</taxon>
        <taxon>Actinomycetes</taxon>
        <taxon>Micromonosporales</taxon>
        <taxon>Micromonosporaceae</taxon>
        <taxon>Winogradskya</taxon>
    </lineage>
</organism>
<protein>
    <recommendedName>
        <fullName evidence="2">Flp pilus assembly protein RcpC/CpaB domain-containing protein</fullName>
    </recommendedName>
</protein>
<proteinExistence type="predicted"/>
<sequence>MRRRVLIALAALVLAGISGVAMTLYARGVDQRAVDGRQAISVLLATKKIKAGTTGAEIRKQKLVRTVVMPAETVPEGTLNALGADLDRLELSADLAPQQLLMRGLFGVAGTTSAATVGVPDGQLGVSVEVSMAPGVAEKVAEGDRVTVFVTYPKGGSPDSQKTRVLLPAATVISITSGQPSDVTPAPTSTSRAASSRAAQSYPATLAVNQADATRLVHAAQTAELYLGLLGEGTEVTPSAAVDYGSLWPKENS</sequence>
<accession>A0ABQ4A4L5</accession>
<evidence type="ECO:0000313" key="3">
    <source>
        <dbReference type="EMBL" id="GIE25297.1"/>
    </source>
</evidence>
<dbReference type="InterPro" id="IPR031571">
    <property type="entry name" value="RcpC_dom"/>
</dbReference>
<reference evidence="3 4" key="1">
    <citation type="submission" date="2021-01" db="EMBL/GenBank/DDBJ databases">
        <title>Whole genome shotgun sequence of Actinoplanes humidus NBRC 14915.</title>
        <authorList>
            <person name="Komaki H."/>
            <person name="Tamura T."/>
        </authorList>
    </citation>
    <scope>NUCLEOTIDE SEQUENCE [LARGE SCALE GENOMIC DNA]</scope>
    <source>
        <strain evidence="3 4">NBRC 14915</strain>
    </source>
</reference>
<evidence type="ECO:0000259" key="2">
    <source>
        <dbReference type="Pfam" id="PF16976"/>
    </source>
</evidence>
<feature type="compositionally biased region" description="Low complexity" evidence="1">
    <location>
        <begin position="184"/>
        <end position="197"/>
    </location>
</feature>
<name>A0ABQ4A4L5_9ACTN</name>
<evidence type="ECO:0000256" key="1">
    <source>
        <dbReference type="SAM" id="MobiDB-lite"/>
    </source>
</evidence>
<dbReference type="Proteomes" id="UP000603200">
    <property type="component" value="Unassembled WGS sequence"/>
</dbReference>
<feature type="region of interest" description="Disordered" evidence="1">
    <location>
        <begin position="177"/>
        <end position="197"/>
    </location>
</feature>
<gene>
    <name evidence="3" type="ORF">Ahu01nite_083990</name>
</gene>
<feature type="domain" description="Flp pilus assembly protein RcpC/CpaB" evidence="2">
    <location>
        <begin position="118"/>
        <end position="229"/>
    </location>
</feature>
<dbReference type="Pfam" id="PF16976">
    <property type="entry name" value="RcpC"/>
    <property type="match status" value="1"/>
</dbReference>
<dbReference type="EMBL" id="BOMN01000118">
    <property type="protein sequence ID" value="GIE25297.1"/>
    <property type="molecule type" value="Genomic_DNA"/>
</dbReference>
<comment type="caution">
    <text evidence="3">The sequence shown here is derived from an EMBL/GenBank/DDBJ whole genome shotgun (WGS) entry which is preliminary data.</text>
</comment>
<keyword evidence="4" id="KW-1185">Reference proteome</keyword>
<dbReference type="RefSeq" id="WP_203842252.1">
    <property type="nucleotide sequence ID" value="NZ_BAAATV010000016.1"/>
</dbReference>
<evidence type="ECO:0000313" key="4">
    <source>
        <dbReference type="Proteomes" id="UP000603200"/>
    </source>
</evidence>